<name>A0AAD9W5M1_PHOAM</name>
<comment type="caution">
    <text evidence="2">The sequence shown here is derived from an EMBL/GenBank/DDBJ whole genome shotgun (WGS) entry which is preliminary data.</text>
</comment>
<feature type="compositionally biased region" description="Polar residues" evidence="1">
    <location>
        <begin position="47"/>
        <end position="59"/>
    </location>
</feature>
<reference evidence="2" key="1">
    <citation type="submission" date="2023-06" db="EMBL/GenBank/DDBJ databases">
        <authorList>
            <person name="Noh H."/>
        </authorList>
    </citation>
    <scope>NUCLEOTIDE SEQUENCE</scope>
    <source>
        <strain evidence="2">DUCC20226</strain>
    </source>
</reference>
<gene>
    <name evidence="2" type="ORF">N8I77_004165</name>
</gene>
<evidence type="ECO:0000313" key="2">
    <source>
        <dbReference type="EMBL" id="KAK2610764.1"/>
    </source>
</evidence>
<keyword evidence="3" id="KW-1185">Reference proteome</keyword>
<sequence>MYSSILRLVRGTPRVQVRLLMRPSSHYARDATISAVRDQHEKRSHGSQHSNKSSGQGSRYKSRFALKSTVVAGLPLGALLKAENEKHREGCAFKDPSGWEHMEADPSLSLDFIMKYHQALQNESIEEARSTHFDFTRNVLGFCLHGDIVEEGSMQNDIIFGIGRYITKEDTKIFWVPSPVEGRMSTLCLAVHQDLSDDDYRYIFVDKVCVAEMAARALEKFDDSGTHISISFHHTHGLFTLCVPRDEFLRVFERKNLLAIRE</sequence>
<evidence type="ECO:0000256" key="1">
    <source>
        <dbReference type="SAM" id="MobiDB-lite"/>
    </source>
</evidence>
<dbReference type="EMBL" id="JAUJFL010000002">
    <property type="protein sequence ID" value="KAK2610764.1"/>
    <property type="molecule type" value="Genomic_DNA"/>
</dbReference>
<organism evidence="2 3">
    <name type="scientific">Phomopsis amygdali</name>
    <name type="common">Fusicoccum amygdali</name>
    <dbReference type="NCBI Taxonomy" id="1214568"/>
    <lineage>
        <taxon>Eukaryota</taxon>
        <taxon>Fungi</taxon>
        <taxon>Dikarya</taxon>
        <taxon>Ascomycota</taxon>
        <taxon>Pezizomycotina</taxon>
        <taxon>Sordariomycetes</taxon>
        <taxon>Sordariomycetidae</taxon>
        <taxon>Diaporthales</taxon>
        <taxon>Diaporthaceae</taxon>
        <taxon>Diaporthe</taxon>
    </lineage>
</organism>
<dbReference type="AlphaFoldDB" id="A0AAD9W5M1"/>
<accession>A0AAD9W5M1</accession>
<dbReference type="Proteomes" id="UP001265746">
    <property type="component" value="Unassembled WGS sequence"/>
</dbReference>
<protein>
    <submittedName>
        <fullName evidence="2">Uncharacterized protein</fullName>
    </submittedName>
</protein>
<proteinExistence type="predicted"/>
<feature type="region of interest" description="Disordered" evidence="1">
    <location>
        <begin position="34"/>
        <end position="59"/>
    </location>
</feature>
<evidence type="ECO:0000313" key="3">
    <source>
        <dbReference type="Proteomes" id="UP001265746"/>
    </source>
</evidence>